<evidence type="ECO:0000313" key="9">
    <source>
        <dbReference type="EMBL" id="MAA15576.1"/>
    </source>
</evidence>
<evidence type="ECO:0000256" key="7">
    <source>
        <dbReference type="SAM" id="SignalP"/>
    </source>
</evidence>
<keyword evidence="3" id="KW-0646">Protease inhibitor</keyword>
<keyword evidence="5" id="KW-0722">Serine protease inhibitor</keyword>
<dbReference type="Pfam" id="PF00014">
    <property type="entry name" value="Kunitz_BPTI"/>
    <property type="match status" value="2"/>
</dbReference>
<protein>
    <submittedName>
        <fullName evidence="9">Monolaris</fullName>
    </submittedName>
</protein>
<feature type="domain" description="BPTI/Kunitz inhibitor" evidence="8">
    <location>
        <begin position="95"/>
        <end position="146"/>
    </location>
</feature>
<accession>A0A224YCZ4</accession>
<evidence type="ECO:0000256" key="5">
    <source>
        <dbReference type="ARBA" id="ARBA00022900"/>
    </source>
</evidence>
<dbReference type="PRINTS" id="PR00759">
    <property type="entry name" value="BASICPTASE"/>
</dbReference>
<evidence type="ECO:0000256" key="4">
    <source>
        <dbReference type="ARBA" id="ARBA00022737"/>
    </source>
</evidence>
<sequence length="187" mass="22275">MLQRGHRMMKILNLFWLLACMVRVQAFHTKRPRYCMEPRVTGTCRNYVVAWYFDNTRNYCKIFLYGGCGGNENKFSSEIRCQQMCLPGSTPQRFCGAQPQLTPCNSREQQWYFHPHRRICLPYRHGRCGRKGNNAFESCVQCMNRCTDRKSEEVCKMVQRKILSRGRHWSNRTTTGKFRNWPRQLIT</sequence>
<dbReference type="FunFam" id="4.10.410.10:FF:000020">
    <property type="entry name" value="Collagen, type VI, alpha 3"/>
    <property type="match status" value="1"/>
</dbReference>
<keyword evidence="7" id="KW-0732">Signal</keyword>
<dbReference type="InterPro" id="IPR020901">
    <property type="entry name" value="Prtase_inh_Kunz-CS"/>
</dbReference>
<organism evidence="9">
    <name type="scientific">Rhipicephalus zambeziensis</name>
    <dbReference type="NCBI Taxonomy" id="60191"/>
    <lineage>
        <taxon>Eukaryota</taxon>
        <taxon>Metazoa</taxon>
        <taxon>Ecdysozoa</taxon>
        <taxon>Arthropoda</taxon>
        <taxon>Chelicerata</taxon>
        <taxon>Arachnida</taxon>
        <taxon>Acari</taxon>
        <taxon>Parasitiformes</taxon>
        <taxon>Ixodida</taxon>
        <taxon>Ixodoidea</taxon>
        <taxon>Ixodidae</taxon>
        <taxon>Rhipicephalinae</taxon>
        <taxon>Rhipicephalus</taxon>
        <taxon>Rhipicephalus</taxon>
    </lineage>
</organism>
<evidence type="ECO:0000256" key="6">
    <source>
        <dbReference type="ARBA" id="ARBA00023157"/>
    </source>
</evidence>
<feature type="signal peptide" evidence="7">
    <location>
        <begin position="1"/>
        <end position="26"/>
    </location>
</feature>
<dbReference type="SMART" id="SM00131">
    <property type="entry name" value="KU"/>
    <property type="match status" value="2"/>
</dbReference>
<dbReference type="AlphaFoldDB" id="A0A224YCZ4"/>
<dbReference type="InterPro" id="IPR050098">
    <property type="entry name" value="TFPI/VKTCI-like"/>
</dbReference>
<feature type="chain" id="PRO_5012940130" evidence="7">
    <location>
        <begin position="27"/>
        <end position="187"/>
    </location>
</feature>
<dbReference type="EMBL" id="GFPF01004430">
    <property type="protein sequence ID" value="MAA15576.1"/>
    <property type="molecule type" value="Transcribed_RNA"/>
</dbReference>
<dbReference type="InterPro" id="IPR036880">
    <property type="entry name" value="Kunitz_BPTI_sf"/>
</dbReference>
<evidence type="ECO:0000256" key="1">
    <source>
        <dbReference type="ARBA" id="ARBA00004613"/>
    </source>
</evidence>
<comment type="subcellular location">
    <subcellularLocation>
        <location evidence="1">Secreted</location>
    </subcellularLocation>
</comment>
<evidence type="ECO:0000259" key="8">
    <source>
        <dbReference type="PROSITE" id="PS50279"/>
    </source>
</evidence>
<dbReference type="PROSITE" id="PS00280">
    <property type="entry name" value="BPTI_KUNITZ_1"/>
    <property type="match status" value="1"/>
</dbReference>
<dbReference type="PROSITE" id="PS50279">
    <property type="entry name" value="BPTI_KUNITZ_2"/>
    <property type="match status" value="2"/>
</dbReference>
<feature type="domain" description="BPTI/Kunitz inhibitor" evidence="8">
    <location>
        <begin position="35"/>
        <end position="85"/>
    </location>
</feature>
<name>A0A224YCZ4_9ACAR</name>
<keyword evidence="4" id="KW-0677">Repeat</keyword>
<dbReference type="InterPro" id="IPR002223">
    <property type="entry name" value="Kunitz_BPTI"/>
</dbReference>
<dbReference type="PANTHER" id="PTHR10083">
    <property type="entry name" value="KUNITZ-TYPE PROTEASE INHIBITOR-RELATED"/>
    <property type="match status" value="1"/>
</dbReference>
<dbReference type="GO" id="GO:0005576">
    <property type="term" value="C:extracellular region"/>
    <property type="evidence" value="ECO:0007669"/>
    <property type="project" value="UniProtKB-SubCell"/>
</dbReference>
<evidence type="ECO:0000256" key="2">
    <source>
        <dbReference type="ARBA" id="ARBA00022525"/>
    </source>
</evidence>
<reference evidence="9" key="1">
    <citation type="journal article" date="2017" name="Parasit. Vectors">
        <title>Sialotranscriptomics of Rhipicephalus zambeziensis reveals intricate expression profiles of secretory proteins and suggests tight temporal transcriptional regulation during blood-feeding.</title>
        <authorList>
            <person name="de Castro M.H."/>
            <person name="de Klerk D."/>
            <person name="Pienaar R."/>
            <person name="Rees D.J.G."/>
            <person name="Mans B.J."/>
        </authorList>
    </citation>
    <scope>NUCLEOTIDE SEQUENCE</scope>
    <source>
        <tissue evidence="9">Salivary glands</tissue>
    </source>
</reference>
<dbReference type="SUPFAM" id="SSF57362">
    <property type="entry name" value="BPTI-like"/>
    <property type="match status" value="2"/>
</dbReference>
<dbReference type="GO" id="GO:0004867">
    <property type="term" value="F:serine-type endopeptidase inhibitor activity"/>
    <property type="evidence" value="ECO:0007669"/>
    <property type="project" value="UniProtKB-KW"/>
</dbReference>
<evidence type="ECO:0000256" key="3">
    <source>
        <dbReference type="ARBA" id="ARBA00022690"/>
    </source>
</evidence>
<keyword evidence="2" id="KW-0964">Secreted</keyword>
<proteinExistence type="predicted"/>
<keyword evidence="6" id="KW-1015">Disulfide bond</keyword>
<dbReference type="Gene3D" id="4.10.410.10">
    <property type="entry name" value="Pancreatic trypsin inhibitor Kunitz domain"/>
    <property type="match status" value="2"/>
</dbReference>